<dbReference type="Proteomes" id="UP000276282">
    <property type="component" value="Unassembled WGS sequence"/>
</dbReference>
<proteinExistence type="predicted"/>
<feature type="domain" description="PG-1098 ferredoxin-like" evidence="2">
    <location>
        <begin position="278"/>
        <end position="320"/>
    </location>
</feature>
<sequence>MNKALLHPDVKKFIQSHLNDDLTKLILKGSPFPDVSVQEIATQISGLKKAKTKLPTWFKNQSILYSPNLNLEQTSSEITAKYKSQLITGDTLIDLTGGFGIDDYYFSKRFKKVIHCELNAELSELASHNFSELGASNIKTHIGDGLEILKELGEKVNWIYLDPARRDDYGGKVFLLEQCTPNVPKNLKLLFQNSDNILIKSSPLLDLSAGIAELRKVTEIHIVAVNNEVKELLWVLNRNISKEIKIKTINITKNETQVFEAIFEELLAPIKYSSALKFLYEPNPAIMKSKLFSALATETNTKKLHSNSHLFTSEVLQAFPGRSFEIMEVLNYNKKALKRSLKLKKANITTRNFPKTVSEIRKELKIEDGGKDYLFFTTDLNNDKIVLECKKIANLKES</sequence>
<evidence type="ECO:0000313" key="4">
    <source>
        <dbReference type="Proteomes" id="UP000276282"/>
    </source>
</evidence>
<dbReference type="EMBL" id="RBLG01000002">
    <property type="protein sequence ID" value="RKS53142.1"/>
    <property type="molecule type" value="Genomic_DNA"/>
</dbReference>
<comment type="caution">
    <text evidence="3">The sequence shown here is derived from an EMBL/GenBank/DDBJ whole genome shotgun (WGS) entry which is preliminary data.</text>
</comment>
<evidence type="ECO:0000259" key="2">
    <source>
        <dbReference type="Pfam" id="PF22013"/>
    </source>
</evidence>
<dbReference type="Gene3D" id="1.10.10.1110">
    <property type="entry name" value="Methyltransferase PG1098, N-terminal domain"/>
    <property type="match status" value="1"/>
</dbReference>
<dbReference type="SUPFAM" id="SSF53335">
    <property type="entry name" value="S-adenosyl-L-methionine-dependent methyltransferases"/>
    <property type="match status" value="1"/>
</dbReference>
<dbReference type="AlphaFoldDB" id="A0A495PUA7"/>
<dbReference type="InterPro" id="IPR041497">
    <property type="entry name" value="Thump-like"/>
</dbReference>
<organism evidence="3 4">
    <name type="scientific">Gillisia mitskevichiae</name>
    <dbReference type="NCBI Taxonomy" id="270921"/>
    <lineage>
        <taxon>Bacteria</taxon>
        <taxon>Pseudomonadati</taxon>
        <taxon>Bacteroidota</taxon>
        <taxon>Flavobacteriia</taxon>
        <taxon>Flavobacteriales</taxon>
        <taxon>Flavobacteriaceae</taxon>
        <taxon>Gillisia</taxon>
    </lineage>
</organism>
<dbReference type="OrthoDB" id="1000417at2"/>
<dbReference type="Gene3D" id="3.40.50.150">
    <property type="entry name" value="Vaccinia Virus protein VP39"/>
    <property type="match status" value="1"/>
</dbReference>
<gene>
    <name evidence="3" type="ORF">BC962_1388</name>
</gene>
<accession>A0A495PUA7</accession>
<evidence type="ECO:0000313" key="3">
    <source>
        <dbReference type="EMBL" id="RKS53142.1"/>
    </source>
</evidence>
<dbReference type="Pfam" id="PF22013">
    <property type="entry name" value="PG_1098_Fer"/>
    <property type="match status" value="1"/>
</dbReference>
<dbReference type="InterPro" id="IPR054168">
    <property type="entry name" value="PG_1098_Fer"/>
</dbReference>
<dbReference type="CDD" id="cd02440">
    <property type="entry name" value="AdoMet_MTases"/>
    <property type="match status" value="1"/>
</dbReference>
<feature type="domain" description="THUMP-like" evidence="1">
    <location>
        <begin position="321"/>
        <end position="391"/>
    </location>
</feature>
<name>A0A495PUA7_9FLAO</name>
<keyword evidence="4" id="KW-1185">Reference proteome</keyword>
<reference evidence="3 4" key="1">
    <citation type="submission" date="2018-10" db="EMBL/GenBank/DDBJ databases">
        <title>Genomic Encyclopedia of Archaeal and Bacterial Type Strains, Phase II (KMG-II): from individual species to whole genera.</title>
        <authorList>
            <person name="Goeker M."/>
        </authorList>
    </citation>
    <scope>NUCLEOTIDE SEQUENCE [LARGE SCALE GENOMIC DNA]</scope>
    <source>
        <strain evidence="3 4">DSM 19839</strain>
    </source>
</reference>
<evidence type="ECO:0000259" key="1">
    <source>
        <dbReference type="Pfam" id="PF18096"/>
    </source>
</evidence>
<dbReference type="InterPro" id="IPR029063">
    <property type="entry name" value="SAM-dependent_MTases_sf"/>
</dbReference>
<dbReference type="RefSeq" id="WP_121345182.1">
    <property type="nucleotide sequence ID" value="NZ_RBLG01000002.1"/>
</dbReference>
<dbReference type="Pfam" id="PF18096">
    <property type="entry name" value="Thump_like"/>
    <property type="match status" value="1"/>
</dbReference>
<protein>
    <submittedName>
        <fullName evidence="3">Uncharacterized protein</fullName>
    </submittedName>
</protein>